<feature type="transmembrane region" description="Helical" evidence="1">
    <location>
        <begin position="45"/>
        <end position="70"/>
    </location>
</feature>
<sequence length="75" mass="8022">MMNTHLKSSLHTLTYIPIIVGISAAASSAIGILGTTRNKLDWKELAIMGIIGTTMGTYFAITGNAIGYGLSRYCR</sequence>
<proteinExistence type="predicted"/>
<dbReference type="AlphaFoldDB" id="A0A6C0ALA8"/>
<keyword evidence="1" id="KW-0812">Transmembrane</keyword>
<reference evidence="2" key="1">
    <citation type="journal article" date="2020" name="Nature">
        <title>Giant virus diversity and host interactions through global metagenomics.</title>
        <authorList>
            <person name="Schulz F."/>
            <person name="Roux S."/>
            <person name="Paez-Espino D."/>
            <person name="Jungbluth S."/>
            <person name="Walsh D.A."/>
            <person name="Denef V.J."/>
            <person name="McMahon K.D."/>
            <person name="Konstantinidis K.T."/>
            <person name="Eloe-Fadrosh E.A."/>
            <person name="Kyrpides N.C."/>
            <person name="Woyke T."/>
        </authorList>
    </citation>
    <scope>NUCLEOTIDE SEQUENCE</scope>
    <source>
        <strain evidence="2">GVMAG-S-1039698-54</strain>
    </source>
</reference>
<evidence type="ECO:0000313" key="2">
    <source>
        <dbReference type="EMBL" id="QHS80263.1"/>
    </source>
</evidence>
<accession>A0A6C0ALA8</accession>
<feature type="transmembrane region" description="Helical" evidence="1">
    <location>
        <begin position="12"/>
        <end position="33"/>
    </location>
</feature>
<keyword evidence="1" id="KW-1133">Transmembrane helix</keyword>
<name>A0A6C0ALA8_9ZZZZ</name>
<evidence type="ECO:0000256" key="1">
    <source>
        <dbReference type="SAM" id="Phobius"/>
    </source>
</evidence>
<dbReference type="EMBL" id="MN740676">
    <property type="protein sequence ID" value="QHS80263.1"/>
    <property type="molecule type" value="Genomic_DNA"/>
</dbReference>
<protein>
    <submittedName>
        <fullName evidence="2">Uncharacterized protein</fullName>
    </submittedName>
</protein>
<organism evidence="2">
    <name type="scientific">viral metagenome</name>
    <dbReference type="NCBI Taxonomy" id="1070528"/>
    <lineage>
        <taxon>unclassified sequences</taxon>
        <taxon>metagenomes</taxon>
        <taxon>organismal metagenomes</taxon>
    </lineage>
</organism>
<keyword evidence="1" id="KW-0472">Membrane</keyword>